<accession>A0A7R7WHQ6</accession>
<organism evidence="3 4">
    <name type="scientific">Aspergillus kawachii</name>
    <name type="common">White koji mold</name>
    <name type="synonym">Aspergillus awamori var. kawachi</name>
    <dbReference type="NCBI Taxonomy" id="1069201"/>
    <lineage>
        <taxon>Eukaryota</taxon>
        <taxon>Fungi</taxon>
        <taxon>Dikarya</taxon>
        <taxon>Ascomycota</taxon>
        <taxon>Pezizomycotina</taxon>
        <taxon>Eurotiomycetes</taxon>
        <taxon>Eurotiomycetidae</taxon>
        <taxon>Eurotiales</taxon>
        <taxon>Aspergillaceae</taxon>
        <taxon>Aspergillus</taxon>
        <taxon>Aspergillus subgen. Circumdati</taxon>
    </lineage>
</organism>
<dbReference type="SUPFAM" id="SSF160920">
    <property type="entry name" value="PSTPO5379-like"/>
    <property type="match status" value="1"/>
</dbReference>
<keyword evidence="2" id="KW-0456">Lyase</keyword>
<evidence type="ECO:0000313" key="4">
    <source>
        <dbReference type="Proteomes" id="UP000661280"/>
    </source>
</evidence>
<dbReference type="GO" id="GO:0006536">
    <property type="term" value="P:glutamate metabolic process"/>
    <property type="evidence" value="ECO:0007669"/>
    <property type="project" value="TreeGrafter"/>
</dbReference>
<evidence type="ECO:0000313" key="3">
    <source>
        <dbReference type="EMBL" id="BCS03196.1"/>
    </source>
</evidence>
<dbReference type="Gene3D" id="3.40.1640.10">
    <property type="entry name" value="PSTPO5379-like"/>
    <property type="match status" value="1"/>
</dbReference>
<dbReference type="EMBL" id="AP024431">
    <property type="protein sequence ID" value="BCS03196.1"/>
    <property type="molecule type" value="Genomic_DNA"/>
</dbReference>
<comment type="similarity">
    <text evidence="1">Belongs to the D-glutamate cyclase family.</text>
</comment>
<dbReference type="OrthoDB" id="10262538at2759"/>
<dbReference type="PANTHER" id="PTHR32022:SF10">
    <property type="entry name" value="D-GLUTAMATE CYCLASE, MITOCHONDRIAL"/>
    <property type="match status" value="1"/>
</dbReference>
<reference evidence="3" key="2">
    <citation type="submission" date="2021-02" db="EMBL/GenBank/DDBJ databases">
        <title>Aspergillus luchuensis mut. kawachii IFO 4304 genome sequence.</title>
        <authorList>
            <person name="Mori K."/>
            <person name="Kadooka C."/>
            <person name="Goto M."/>
            <person name="Futagami T."/>
        </authorList>
    </citation>
    <scope>NUCLEOTIDE SEQUENCE</scope>
    <source>
        <strain evidence="3">IFO 4308</strain>
    </source>
</reference>
<keyword evidence="4" id="KW-1185">Reference proteome</keyword>
<name>A0A7R7WHQ6_ASPKA</name>
<gene>
    <name evidence="3" type="ORF">AKAW2_70074S</name>
</gene>
<dbReference type="InterPro" id="IPR009906">
    <property type="entry name" value="D-Glu_cyclase"/>
</dbReference>
<evidence type="ECO:0000256" key="2">
    <source>
        <dbReference type="ARBA" id="ARBA00023239"/>
    </source>
</evidence>
<dbReference type="AlphaFoldDB" id="A0A7R7WHQ6"/>
<dbReference type="Gene3D" id="3.30.2040.10">
    <property type="entry name" value="PSTPO5379-like domain"/>
    <property type="match status" value="1"/>
</dbReference>
<dbReference type="GO" id="GO:0047820">
    <property type="term" value="F:D-glutamate cyclase activity"/>
    <property type="evidence" value="ECO:0007669"/>
    <property type="project" value="TreeGrafter"/>
</dbReference>
<evidence type="ECO:0008006" key="5">
    <source>
        <dbReference type="Google" id="ProtNLM"/>
    </source>
</evidence>
<protein>
    <recommendedName>
        <fullName evidence="5">DUF1445 domain protein</fullName>
    </recommendedName>
</protein>
<dbReference type="PANTHER" id="PTHR32022">
    <property type="entry name" value="D-GLUTAMATE CYCLASE, MITOCHONDRIAL"/>
    <property type="match status" value="1"/>
</dbReference>
<dbReference type="KEGG" id="aluc:AKAW2_70074S"/>
<reference evidence="3" key="1">
    <citation type="submission" date="2021-01" db="EMBL/GenBank/DDBJ databases">
        <authorList>
            <consortium name="Aspergillus luchuensis mut. kawachii IFO 4304 genome sequencing consortium"/>
            <person name="Kazuki M."/>
            <person name="Futagami T."/>
        </authorList>
    </citation>
    <scope>NUCLEOTIDE SEQUENCE</scope>
    <source>
        <strain evidence="3">IFO 4308</strain>
    </source>
</reference>
<dbReference type="RefSeq" id="XP_041546958.1">
    <property type="nucleotide sequence ID" value="XM_041682615.1"/>
</dbReference>
<proteinExistence type="inferred from homology"/>
<dbReference type="FunFam" id="3.30.2040.10:FF:000001">
    <property type="entry name" value="D-glutamate cyclase, mitochondrial"/>
    <property type="match status" value="1"/>
</dbReference>
<dbReference type="GeneID" id="64964517"/>
<dbReference type="InterPro" id="IPR038021">
    <property type="entry name" value="Putative_hydro-lyase"/>
</dbReference>
<dbReference type="Proteomes" id="UP000661280">
    <property type="component" value="Chromosome 7"/>
</dbReference>
<evidence type="ECO:0000256" key="1">
    <source>
        <dbReference type="ARBA" id="ARBA00007896"/>
    </source>
</evidence>
<sequence>MTRIHAAIQMTVTTQTPETLSSQKTRLLARQNTITNTAGYSGTNLQANLLILPEKYSQDFHNLCLRNPVACPLLGISSIPGNPHKISPTPCIRNSDFDIRTDCPAYRVYKHGKCIAANKRDLLDLWSTNDDEQQSSENYTAFLLGCSYSFEAALCNATPPLTPRHQVTNTLVPMYRTSLPLSPAGIFTNTTCTVSMRPYHESEVERVRDITRPYLATHGEPIAWGWDAVKRLGIRDIHDPDFGDKVEFGEGEVPVFWACGVTPQMAVEAAGEKIDGLVFAHEPGHMLVTDWVVEDLERLKEGIAAFRAKI</sequence>
<dbReference type="Pfam" id="PF07286">
    <property type="entry name" value="D-Glu_cyclase"/>
    <property type="match status" value="1"/>
</dbReference>